<comment type="caution">
    <text evidence="1">The sequence shown here is derived from an EMBL/GenBank/DDBJ whole genome shotgun (WGS) entry which is preliminary data.</text>
</comment>
<dbReference type="Proteomes" id="UP001420932">
    <property type="component" value="Unassembled WGS sequence"/>
</dbReference>
<keyword evidence="2" id="KW-1185">Reference proteome</keyword>
<reference evidence="1 2" key="1">
    <citation type="submission" date="2024-01" db="EMBL/GenBank/DDBJ databases">
        <title>Genome assemblies of Stephania.</title>
        <authorList>
            <person name="Yang L."/>
        </authorList>
    </citation>
    <scope>NUCLEOTIDE SEQUENCE [LARGE SCALE GENOMIC DNA]</scope>
    <source>
        <strain evidence="1">YNDBR</strain>
        <tissue evidence="1">Leaf</tissue>
    </source>
</reference>
<name>A0AAP0Q4B5_9MAGN</name>
<proteinExistence type="predicted"/>
<dbReference type="AlphaFoldDB" id="A0AAP0Q4B5"/>
<protein>
    <submittedName>
        <fullName evidence="1">Uncharacterized protein</fullName>
    </submittedName>
</protein>
<gene>
    <name evidence="1" type="ORF">Syun_003858</name>
</gene>
<sequence>MVAAVLCELFALRISDYVSTTPKPPRPYQLFPWLKIDVIKKNEKKLIENRSYVYTGRFTMRHIQPGIRPQELLSLIILDTYTTILEIHGSIIFKWHLKANCKNRTCHALLKQHEIEISNLKAAIFDYEVVNAKFYSSSDKLNRMLQTSQSLKVKRGLGYTEGSINAHIDFVKVIMFFNRHNSYKDYNASYCEDYSIKVKLKKDERFNVEAKIEYEFDTETN</sequence>
<accession>A0AAP0Q4B5</accession>
<evidence type="ECO:0000313" key="2">
    <source>
        <dbReference type="Proteomes" id="UP001420932"/>
    </source>
</evidence>
<evidence type="ECO:0000313" key="1">
    <source>
        <dbReference type="EMBL" id="KAK9162956.1"/>
    </source>
</evidence>
<dbReference type="EMBL" id="JBBNAF010000002">
    <property type="protein sequence ID" value="KAK9162956.1"/>
    <property type="molecule type" value="Genomic_DNA"/>
</dbReference>
<organism evidence="1 2">
    <name type="scientific">Stephania yunnanensis</name>
    <dbReference type="NCBI Taxonomy" id="152371"/>
    <lineage>
        <taxon>Eukaryota</taxon>
        <taxon>Viridiplantae</taxon>
        <taxon>Streptophyta</taxon>
        <taxon>Embryophyta</taxon>
        <taxon>Tracheophyta</taxon>
        <taxon>Spermatophyta</taxon>
        <taxon>Magnoliopsida</taxon>
        <taxon>Ranunculales</taxon>
        <taxon>Menispermaceae</taxon>
        <taxon>Menispermoideae</taxon>
        <taxon>Cissampelideae</taxon>
        <taxon>Stephania</taxon>
    </lineage>
</organism>